<dbReference type="Pfam" id="PF03195">
    <property type="entry name" value="LOB"/>
    <property type="match status" value="1"/>
</dbReference>
<evidence type="ECO:0000256" key="1">
    <source>
        <dbReference type="ARBA" id="ARBA00005474"/>
    </source>
</evidence>
<comment type="caution">
    <text evidence="4">The sequence shown here is derived from an EMBL/GenBank/DDBJ whole genome shotgun (WGS) entry which is preliminary data.</text>
</comment>
<dbReference type="GO" id="GO:0045893">
    <property type="term" value="P:positive regulation of DNA-templated transcription"/>
    <property type="evidence" value="ECO:0007669"/>
    <property type="project" value="TreeGrafter"/>
</dbReference>
<evidence type="ECO:0000313" key="5">
    <source>
        <dbReference type="Proteomes" id="UP001279734"/>
    </source>
</evidence>
<evidence type="ECO:0000259" key="3">
    <source>
        <dbReference type="PROSITE" id="PS50891"/>
    </source>
</evidence>
<reference evidence="4" key="1">
    <citation type="submission" date="2023-05" db="EMBL/GenBank/DDBJ databases">
        <title>Nepenthes gracilis genome sequencing.</title>
        <authorList>
            <person name="Fukushima K."/>
        </authorList>
    </citation>
    <scope>NUCLEOTIDE SEQUENCE</scope>
    <source>
        <strain evidence="4">SING2019-196</strain>
    </source>
</reference>
<dbReference type="PANTHER" id="PTHR31529:SF4">
    <property type="entry name" value="LOB DOMAIN-CONTAINING PROTEIN 30"/>
    <property type="match status" value="1"/>
</dbReference>
<protein>
    <recommendedName>
        <fullName evidence="3">LOB domain-containing protein</fullName>
    </recommendedName>
</protein>
<comment type="similarity">
    <text evidence="1">Belongs to the LOB domain-containing protein family.</text>
</comment>
<dbReference type="Proteomes" id="UP001279734">
    <property type="component" value="Unassembled WGS sequence"/>
</dbReference>
<proteinExistence type="inferred from homology"/>
<dbReference type="AlphaFoldDB" id="A0AAD3S991"/>
<dbReference type="GO" id="GO:0009755">
    <property type="term" value="P:hormone-mediated signaling pathway"/>
    <property type="evidence" value="ECO:0007669"/>
    <property type="project" value="TreeGrafter"/>
</dbReference>
<sequence>MSATLSFVQVHEPEEPKATTSCSFFLPGKLGFSISIGASDVLTALEKHHHNSFSLGQARTRCILGYINGIFQIFGASNVSKLLNEILPHQREDAVSSLAYEAEARLKDPVYGCVAAISVLQSQVVRLQKELEATNADLLRYSTSARNGAPSMLHHPPLPAPSAAASNQNVQLLGYRFDHHHHHDHDLQDQDPFYGKYGFPPPDSWNDDH</sequence>
<feature type="domain" description="LOB" evidence="3">
    <location>
        <begin position="37"/>
        <end position="138"/>
    </location>
</feature>
<evidence type="ECO:0000313" key="4">
    <source>
        <dbReference type="EMBL" id="GMH06773.1"/>
    </source>
</evidence>
<dbReference type="PANTHER" id="PTHR31529">
    <property type="entry name" value="LOB DOMAIN CONTAINING PROTEIN"/>
    <property type="match status" value="1"/>
</dbReference>
<gene>
    <name evidence="4" type="ORF">Nepgr_008613</name>
</gene>
<dbReference type="EMBL" id="BSYO01000006">
    <property type="protein sequence ID" value="GMH06773.1"/>
    <property type="molecule type" value="Genomic_DNA"/>
</dbReference>
<name>A0AAD3S991_NEPGR</name>
<feature type="region of interest" description="Disordered" evidence="2">
    <location>
        <begin position="181"/>
        <end position="209"/>
    </location>
</feature>
<keyword evidence="5" id="KW-1185">Reference proteome</keyword>
<organism evidence="4 5">
    <name type="scientific">Nepenthes gracilis</name>
    <name type="common">Slender pitcher plant</name>
    <dbReference type="NCBI Taxonomy" id="150966"/>
    <lineage>
        <taxon>Eukaryota</taxon>
        <taxon>Viridiplantae</taxon>
        <taxon>Streptophyta</taxon>
        <taxon>Embryophyta</taxon>
        <taxon>Tracheophyta</taxon>
        <taxon>Spermatophyta</taxon>
        <taxon>Magnoliopsida</taxon>
        <taxon>eudicotyledons</taxon>
        <taxon>Gunneridae</taxon>
        <taxon>Pentapetalae</taxon>
        <taxon>Caryophyllales</taxon>
        <taxon>Nepenthaceae</taxon>
        <taxon>Nepenthes</taxon>
    </lineage>
</organism>
<dbReference type="GO" id="GO:0005634">
    <property type="term" value="C:nucleus"/>
    <property type="evidence" value="ECO:0007669"/>
    <property type="project" value="TreeGrafter"/>
</dbReference>
<dbReference type="InterPro" id="IPR004883">
    <property type="entry name" value="LOB"/>
</dbReference>
<dbReference type="PROSITE" id="PS50891">
    <property type="entry name" value="LOB"/>
    <property type="match status" value="1"/>
</dbReference>
<evidence type="ECO:0000256" key="2">
    <source>
        <dbReference type="SAM" id="MobiDB-lite"/>
    </source>
</evidence>
<accession>A0AAD3S991</accession>